<dbReference type="PROSITE" id="PS50880">
    <property type="entry name" value="TOPRIM"/>
    <property type="match status" value="1"/>
</dbReference>
<keyword evidence="2 10" id="KW-0639">Primosome</keyword>
<evidence type="ECO:0000259" key="11">
    <source>
        <dbReference type="PROSITE" id="PS50880"/>
    </source>
</evidence>
<organism evidence="12">
    <name type="scientific">Staphylothermus marinus</name>
    <dbReference type="NCBI Taxonomy" id="2280"/>
    <lineage>
        <taxon>Archaea</taxon>
        <taxon>Thermoproteota</taxon>
        <taxon>Thermoprotei</taxon>
        <taxon>Desulfurococcales</taxon>
        <taxon>Desulfurococcaceae</taxon>
        <taxon>Staphylothermus</taxon>
    </lineage>
</organism>
<dbReference type="InterPro" id="IPR006171">
    <property type="entry name" value="TOPRIM_dom"/>
</dbReference>
<comment type="caution">
    <text evidence="12">The sequence shown here is derived from an EMBL/GenBank/DDBJ whole genome shotgun (WGS) entry which is preliminary data.</text>
</comment>
<dbReference type="HAMAP" id="MF_00007">
    <property type="entry name" value="DNA_primase_DnaG_arc"/>
    <property type="match status" value="1"/>
</dbReference>
<evidence type="ECO:0000256" key="3">
    <source>
        <dbReference type="ARBA" id="ARBA00022679"/>
    </source>
</evidence>
<reference evidence="12" key="1">
    <citation type="journal article" date="2020" name="mSystems">
        <title>Genome- and Community-Level Interaction Insights into Carbon Utilization and Element Cycling Functions of Hydrothermarchaeota in Hydrothermal Sediment.</title>
        <authorList>
            <person name="Zhou Z."/>
            <person name="Liu Y."/>
            <person name="Xu W."/>
            <person name="Pan J."/>
            <person name="Luo Z.H."/>
            <person name="Li M."/>
        </authorList>
    </citation>
    <scope>NUCLEOTIDE SEQUENCE [LARGE SCALE GENOMIC DNA]</scope>
    <source>
        <strain evidence="13">SpSt-622</strain>
        <strain evidence="12">SpSt-642</strain>
    </source>
</reference>
<dbReference type="NCBIfam" id="NF003108">
    <property type="entry name" value="PRK04031.1-1"/>
    <property type="match status" value="1"/>
</dbReference>
<keyword evidence="7 10" id="KW-0271">Exosome</keyword>
<evidence type="ECO:0000256" key="2">
    <source>
        <dbReference type="ARBA" id="ARBA00022515"/>
    </source>
</evidence>
<evidence type="ECO:0000256" key="9">
    <source>
        <dbReference type="ARBA" id="ARBA00023163"/>
    </source>
</evidence>
<keyword evidence="3 10" id="KW-0808">Transferase</keyword>
<keyword evidence="8" id="KW-0460">Magnesium</keyword>
<dbReference type="PANTHER" id="PTHR30313:SF2">
    <property type="entry name" value="DNA PRIMASE"/>
    <property type="match status" value="1"/>
</dbReference>
<dbReference type="GO" id="GO:0000178">
    <property type="term" value="C:exosome (RNase complex)"/>
    <property type="evidence" value="ECO:0007669"/>
    <property type="project" value="UniProtKB-KW"/>
</dbReference>
<dbReference type="GO" id="GO:0005737">
    <property type="term" value="C:cytoplasm"/>
    <property type="evidence" value="ECO:0007669"/>
    <property type="project" value="TreeGrafter"/>
</dbReference>
<dbReference type="GO" id="GO:1990077">
    <property type="term" value="C:primosome complex"/>
    <property type="evidence" value="ECO:0007669"/>
    <property type="project" value="UniProtKB-KW"/>
</dbReference>
<keyword evidence="1 10" id="KW-0240">DNA-directed RNA polymerase</keyword>
<keyword evidence="5 10" id="KW-0235">DNA replication</keyword>
<dbReference type="EMBL" id="DTBJ01000039">
    <property type="protein sequence ID" value="HGM58938.1"/>
    <property type="molecule type" value="Genomic_DNA"/>
</dbReference>
<dbReference type="PANTHER" id="PTHR30313">
    <property type="entry name" value="DNA PRIMASE"/>
    <property type="match status" value="1"/>
</dbReference>
<dbReference type="InterPro" id="IPR034154">
    <property type="entry name" value="TOPRIM_DnaG/twinkle"/>
</dbReference>
<dbReference type="SMART" id="SM00493">
    <property type="entry name" value="TOPRIM"/>
    <property type="match status" value="1"/>
</dbReference>
<dbReference type="InterPro" id="IPR050219">
    <property type="entry name" value="DnaG_primase"/>
</dbReference>
<dbReference type="GO" id="GO:0003899">
    <property type="term" value="F:DNA-directed RNA polymerase activity"/>
    <property type="evidence" value="ECO:0007669"/>
    <property type="project" value="UniProtKB-UniRule"/>
</dbReference>
<dbReference type="GO" id="GO:0006269">
    <property type="term" value="P:DNA replication, synthesis of primer"/>
    <property type="evidence" value="ECO:0007669"/>
    <property type="project" value="UniProtKB-UniRule"/>
</dbReference>
<evidence type="ECO:0000313" key="13">
    <source>
        <dbReference type="EMBL" id="HGU64861.1"/>
    </source>
</evidence>
<dbReference type="GO" id="GO:0000428">
    <property type="term" value="C:DNA-directed RNA polymerase complex"/>
    <property type="evidence" value="ECO:0007669"/>
    <property type="project" value="UniProtKB-KW"/>
</dbReference>
<dbReference type="EMBL" id="DTAN01000056">
    <property type="protein sequence ID" value="HGU64861.1"/>
    <property type="molecule type" value="Genomic_DNA"/>
</dbReference>
<comment type="catalytic activity">
    <reaction evidence="10">
        <text>ssDNA + n NTP = ssDNA/pppN(pN)n-1 hybrid + (n-1) diphosphate.</text>
        <dbReference type="EC" id="2.7.7.101"/>
    </reaction>
</comment>
<evidence type="ECO:0000256" key="8">
    <source>
        <dbReference type="ARBA" id="ARBA00022842"/>
    </source>
</evidence>
<dbReference type="GO" id="GO:0008143">
    <property type="term" value="F:poly(A) binding"/>
    <property type="evidence" value="ECO:0007669"/>
    <property type="project" value="InterPro"/>
</dbReference>
<evidence type="ECO:0000313" key="12">
    <source>
        <dbReference type="EMBL" id="HGM58938.1"/>
    </source>
</evidence>
<evidence type="ECO:0000256" key="1">
    <source>
        <dbReference type="ARBA" id="ARBA00022478"/>
    </source>
</evidence>
<comment type="function">
    <text evidence="10">RNA polymerase that catalyzes the synthesis of short RNA molecules used as primers for DNA polymerase during DNA replication. Also part of the exosome, which is a complex involved in RNA degradation. Acts as a poly(A)-binding protein that enhances the interaction between heteropolymeric, adenine-rich transcripts and the exosome.</text>
</comment>
<dbReference type="EC" id="2.7.7.101" evidence="10"/>
<keyword evidence="4 10" id="KW-0548">Nucleotidyltransferase</keyword>
<protein>
    <recommendedName>
        <fullName evidence="10">DNA primase DnaG</fullName>
        <ecNumber evidence="10">2.7.7.101</ecNumber>
    </recommendedName>
</protein>
<dbReference type="Gene3D" id="3.40.1360.10">
    <property type="match status" value="1"/>
</dbReference>
<evidence type="ECO:0000256" key="6">
    <source>
        <dbReference type="ARBA" id="ARBA00022723"/>
    </source>
</evidence>
<evidence type="ECO:0000256" key="4">
    <source>
        <dbReference type="ARBA" id="ARBA00022695"/>
    </source>
</evidence>
<accession>A0A7C4DAE4</accession>
<name>A0A7C4DAE4_STAMA</name>
<keyword evidence="9 10" id="KW-0804">Transcription</keyword>
<feature type="domain" description="Toprim" evidence="11">
    <location>
        <begin position="166"/>
        <end position="241"/>
    </location>
</feature>
<dbReference type="SUPFAM" id="SSF56731">
    <property type="entry name" value="DNA primase core"/>
    <property type="match status" value="1"/>
</dbReference>
<dbReference type="GO" id="GO:0046872">
    <property type="term" value="F:metal ion binding"/>
    <property type="evidence" value="ECO:0007669"/>
    <property type="project" value="UniProtKB-KW"/>
</dbReference>
<keyword evidence="6" id="KW-0479">Metal-binding</keyword>
<evidence type="ECO:0000256" key="7">
    <source>
        <dbReference type="ARBA" id="ARBA00022835"/>
    </source>
</evidence>
<dbReference type="InterPro" id="IPR020607">
    <property type="entry name" value="Primase_DnaG_arc"/>
</dbReference>
<dbReference type="CDD" id="cd01029">
    <property type="entry name" value="TOPRIM_primases"/>
    <property type="match status" value="1"/>
</dbReference>
<evidence type="ECO:0000256" key="5">
    <source>
        <dbReference type="ARBA" id="ARBA00022705"/>
    </source>
</evidence>
<comment type="subunit">
    <text evidence="10">Forms a ternary complex with MCM helicase and DNA. Component of the archaeal exosome complex.</text>
</comment>
<proteinExistence type="inferred from homology"/>
<dbReference type="AlphaFoldDB" id="A0A7C4DAE4"/>
<evidence type="ECO:0000256" key="10">
    <source>
        <dbReference type="HAMAP-Rule" id="MF_00007"/>
    </source>
</evidence>
<dbReference type="Pfam" id="PF13662">
    <property type="entry name" value="Toprim_4"/>
    <property type="match status" value="1"/>
</dbReference>
<comment type="similarity">
    <text evidence="10">Belongs to the archaeal DnaG primase family.</text>
</comment>
<sequence>MAKYLIKTRIEVDGVVDKHDIVGAIFGQTEGLFGDYFELRSLQEKGRIGRIVVNTRVQNGKTIGEIIIPSNLDRVETALLIAMIENVERVGPYQCKIELVDIIDVRLEKIKKIIDRAVSILKKWSREKVPDIKEILKELQDKIKMPEPVNYGPDNLPAGPSVDESDTIIVVEGRADVINMLQYGYTNVIALGGARKPPDTLKNLAMRKKIILLVDGDHAGELVLREVLREMKVDYIARAPLNREVEELSGRELKEVLDKSIDTIEYLNKLIEQGDEDAKQLLSIQKKLREIGVEKKIEKPFVEKIEEIVESITIPGRVIEDIKNLYGTLEAILYNNEWNPVSKIPVRDLVTHLDTVDAEEIYAIVLDGIVTQRLINKAYDKKVKLIIGARIGKVNYKPFDLITLSFNDLI</sequence>
<gene>
    <name evidence="10" type="primary">dnaG</name>
    <name evidence="13" type="ORF">ENT92_01415</name>
    <name evidence="12" type="ORF">ENU14_05085</name>
</gene>